<feature type="region of interest" description="Disordered" evidence="1">
    <location>
        <begin position="76"/>
        <end position="95"/>
    </location>
</feature>
<accession>A0A5E4GKW2</accession>
<feature type="compositionally biased region" description="Polar residues" evidence="1">
    <location>
        <begin position="76"/>
        <end position="93"/>
    </location>
</feature>
<reference evidence="3" key="1">
    <citation type="submission" date="2019-07" db="EMBL/GenBank/DDBJ databases">
        <authorList>
            <person name="Alioto T."/>
            <person name="Alioto T."/>
            <person name="Gomez Garrido J."/>
        </authorList>
    </citation>
    <scope>NUCLEOTIDE SEQUENCE</scope>
</reference>
<evidence type="ECO:0000313" key="4">
    <source>
        <dbReference type="Proteomes" id="UP000327085"/>
    </source>
</evidence>
<dbReference type="InParanoid" id="A0A5E4GKW2"/>
<dbReference type="PANTHER" id="PTHR31973:SF187">
    <property type="entry name" value="MUTATOR TRANSPOSASE MUDRA PROTEIN"/>
    <property type="match status" value="1"/>
</dbReference>
<protein>
    <submittedName>
        <fullName evidence="3">PREDICTED: LOC110722588</fullName>
    </submittedName>
</protein>
<dbReference type="Gramene" id="VVA39312">
    <property type="protein sequence ID" value="VVA39312"/>
    <property type="gene ID" value="Prudul26B009192"/>
</dbReference>
<sequence>MCENVPEVRMINMYMDHRDNLDDALNSQTGSNVYCRYSSQVYDYADDVRNPSVILEELPKFDKAIVLHNGLDKATSNEVQSTRKPTPSMNLASSKGKEKMAQVDEVCVQHETKKANSKDKEKRRVFQRMFICLGVCKEGFKVGYKLVIGLYGCHLKSPYGGQLLLAIGIDANNMTWVIVYAQVEMETKDSCIWFFQLLVKDIELILCKTHIHKFSLVYKGKMLKDEMWRVAFATTVLEFRRAMEVLRTLDGEAHKWLTSDVLRTL</sequence>
<proteinExistence type="predicted"/>
<dbReference type="EMBL" id="CABIKO010000985">
    <property type="protein sequence ID" value="VVA40444.1"/>
    <property type="molecule type" value="Genomic_DNA"/>
</dbReference>
<evidence type="ECO:0000313" key="3">
    <source>
        <dbReference type="EMBL" id="VVA40444.1"/>
    </source>
</evidence>
<dbReference type="AlphaFoldDB" id="A0A5E4GKW2"/>
<evidence type="ECO:0000313" key="2">
    <source>
        <dbReference type="EMBL" id="VVA39312.1"/>
    </source>
</evidence>
<dbReference type="Proteomes" id="UP000327085">
    <property type="component" value="Chromosome 1"/>
</dbReference>
<dbReference type="PANTHER" id="PTHR31973">
    <property type="entry name" value="POLYPROTEIN, PUTATIVE-RELATED"/>
    <property type="match status" value="1"/>
</dbReference>
<organism evidence="3 4">
    <name type="scientific">Prunus dulcis</name>
    <name type="common">Almond</name>
    <name type="synonym">Amygdalus dulcis</name>
    <dbReference type="NCBI Taxonomy" id="3755"/>
    <lineage>
        <taxon>Eukaryota</taxon>
        <taxon>Viridiplantae</taxon>
        <taxon>Streptophyta</taxon>
        <taxon>Embryophyta</taxon>
        <taxon>Tracheophyta</taxon>
        <taxon>Spermatophyta</taxon>
        <taxon>Magnoliopsida</taxon>
        <taxon>eudicotyledons</taxon>
        <taxon>Gunneridae</taxon>
        <taxon>Pentapetalae</taxon>
        <taxon>rosids</taxon>
        <taxon>fabids</taxon>
        <taxon>Rosales</taxon>
        <taxon>Rosaceae</taxon>
        <taxon>Amygdaloideae</taxon>
        <taxon>Amygdaleae</taxon>
        <taxon>Prunus</taxon>
    </lineage>
</organism>
<gene>
    <name evidence="2" type="ORF">ALMOND_2B009192</name>
    <name evidence="3" type="ORF">ALMOND_2B028769</name>
</gene>
<dbReference type="Gramene" id="VVA40444">
    <property type="protein sequence ID" value="VVA40444"/>
    <property type="gene ID" value="Prudul26B028769"/>
</dbReference>
<name>A0A5E4GKW2_PRUDU</name>
<evidence type="ECO:0000256" key="1">
    <source>
        <dbReference type="SAM" id="MobiDB-lite"/>
    </source>
</evidence>
<reference evidence="4" key="2">
    <citation type="journal article" date="2020" name="Plant J.">
        <title>Transposons played a major role in the diversification between the closely related almond and peach genomes: results from the almond genome sequence.</title>
        <authorList>
            <person name="Alioto T."/>
            <person name="Alexiou K.G."/>
            <person name="Bardil A."/>
            <person name="Barteri F."/>
            <person name="Castanera R."/>
            <person name="Cruz F."/>
            <person name="Dhingra A."/>
            <person name="Duval H."/>
            <person name="Fernandez I Marti A."/>
            <person name="Frias L."/>
            <person name="Galan B."/>
            <person name="Garcia J.L."/>
            <person name="Howad W."/>
            <person name="Gomez-Garrido J."/>
            <person name="Gut M."/>
            <person name="Julca I."/>
            <person name="Morata J."/>
            <person name="Puigdomenech P."/>
            <person name="Ribeca P."/>
            <person name="Rubio Cabetas M.J."/>
            <person name="Vlasova A."/>
            <person name="Wirthensohn M."/>
            <person name="Garcia-Mas J."/>
            <person name="Gabaldon T."/>
            <person name="Casacuberta J.M."/>
            <person name="Arus P."/>
        </authorList>
    </citation>
    <scope>NUCLEOTIDE SEQUENCE [LARGE SCALE GENOMIC DNA]</scope>
    <source>
        <strain evidence="4">cv. Texas</strain>
    </source>
</reference>
<dbReference type="EMBL" id="CABIKO010000769">
    <property type="protein sequence ID" value="VVA39312.1"/>
    <property type="molecule type" value="Genomic_DNA"/>
</dbReference>